<keyword evidence="8" id="KW-1185">Reference proteome</keyword>
<evidence type="ECO:0000256" key="6">
    <source>
        <dbReference type="SAM" id="Phobius"/>
    </source>
</evidence>
<keyword evidence="2" id="KW-1003">Cell membrane</keyword>
<evidence type="ECO:0000256" key="5">
    <source>
        <dbReference type="ARBA" id="ARBA00023136"/>
    </source>
</evidence>
<keyword evidence="3 6" id="KW-0812">Transmembrane</keyword>
<protein>
    <submittedName>
        <fullName evidence="7">Urea ABC transporter permease subunit UrtC</fullName>
    </submittedName>
</protein>
<name>A0A2S5TLZ2_9GAMM</name>
<dbReference type="AlphaFoldDB" id="A0A2S5TLZ2"/>
<comment type="subcellular location">
    <subcellularLocation>
        <location evidence="1">Cell inner membrane</location>
        <topology evidence="1">Multi-pass membrane protein</topology>
    </subcellularLocation>
</comment>
<dbReference type="Pfam" id="PF02653">
    <property type="entry name" value="BPD_transp_2"/>
    <property type="match status" value="1"/>
</dbReference>
<feature type="transmembrane region" description="Helical" evidence="6">
    <location>
        <begin position="201"/>
        <end position="222"/>
    </location>
</feature>
<evidence type="ECO:0000256" key="2">
    <source>
        <dbReference type="ARBA" id="ARBA00022475"/>
    </source>
</evidence>
<sequence>MREDRPSGVFLTVLAIVTLLVPILHLAVPEGHVLHLSGYTVTLIGKYMCYALLAVAVDLIWGYCGILSLGHTAFFALGGYAMGMYLMRQIGTRGVYGDPVLPDFMVFLNWKELPWFWHGMDVFPFAMLMVLFAPGLLAGVFGWLAFRSRVTGVYLSIITQALTYALLLAFFRNEMGFGGNNGLTDFKDLLGFDLKHPETRIVLFMATAVALGAGYFTCRAIVRSRFGRVVQAIRDAESRARFIGYRVENYKLWLFTFSAMLAGVAGALYVPQVGIINPGEFAPINSIEVVIWVAVGGRGTLYGAVVGAIMVNYAKTVMTDALPDAWLYVLGALFVVVTLFLPRGVVGLLPDLKHKLQTLRQRRARAIST</sequence>
<dbReference type="EMBL" id="PSNW01000001">
    <property type="protein sequence ID" value="PPE76003.1"/>
    <property type="molecule type" value="Genomic_DNA"/>
</dbReference>
<dbReference type="PANTHER" id="PTHR30482">
    <property type="entry name" value="HIGH-AFFINITY BRANCHED-CHAIN AMINO ACID TRANSPORT SYSTEM PERMEASE"/>
    <property type="match status" value="1"/>
</dbReference>
<dbReference type="NCBIfam" id="TIGR03408">
    <property type="entry name" value="urea_trans_UrtC"/>
    <property type="match status" value="1"/>
</dbReference>
<organism evidence="7 8">
    <name type="scientific">Solimonas fluminis</name>
    <dbReference type="NCBI Taxonomy" id="2086571"/>
    <lineage>
        <taxon>Bacteria</taxon>
        <taxon>Pseudomonadati</taxon>
        <taxon>Pseudomonadota</taxon>
        <taxon>Gammaproteobacteria</taxon>
        <taxon>Nevskiales</taxon>
        <taxon>Nevskiaceae</taxon>
        <taxon>Solimonas</taxon>
    </lineage>
</organism>
<feature type="transmembrane region" description="Helical" evidence="6">
    <location>
        <begin position="122"/>
        <end position="146"/>
    </location>
</feature>
<feature type="transmembrane region" description="Helical" evidence="6">
    <location>
        <begin position="325"/>
        <end position="346"/>
    </location>
</feature>
<feature type="transmembrane region" description="Helical" evidence="6">
    <location>
        <begin position="252"/>
        <end position="270"/>
    </location>
</feature>
<evidence type="ECO:0000256" key="1">
    <source>
        <dbReference type="ARBA" id="ARBA00004429"/>
    </source>
</evidence>
<dbReference type="GO" id="GO:0005886">
    <property type="term" value="C:plasma membrane"/>
    <property type="evidence" value="ECO:0007669"/>
    <property type="project" value="UniProtKB-SubCell"/>
</dbReference>
<keyword evidence="5 6" id="KW-0472">Membrane</keyword>
<dbReference type="OrthoDB" id="9034298at2"/>
<reference evidence="7 8" key="1">
    <citation type="submission" date="2018-02" db="EMBL/GenBank/DDBJ databases">
        <title>Genome sequencing of Solimonas sp. HR-BB.</title>
        <authorList>
            <person name="Lee Y."/>
            <person name="Jeon C.O."/>
        </authorList>
    </citation>
    <scope>NUCLEOTIDE SEQUENCE [LARGE SCALE GENOMIC DNA]</scope>
    <source>
        <strain evidence="7 8">HR-BB</strain>
    </source>
</reference>
<evidence type="ECO:0000313" key="8">
    <source>
        <dbReference type="Proteomes" id="UP000238220"/>
    </source>
</evidence>
<feature type="transmembrane region" description="Helical" evidence="6">
    <location>
        <begin position="60"/>
        <end position="82"/>
    </location>
</feature>
<dbReference type="CDD" id="cd06581">
    <property type="entry name" value="TM_PBP1_LivM_like"/>
    <property type="match status" value="1"/>
</dbReference>
<evidence type="ECO:0000313" key="7">
    <source>
        <dbReference type="EMBL" id="PPE76003.1"/>
    </source>
</evidence>
<comment type="caution">
    <text evidence="7">The sequence shown here is derived from an EMBL/GenBank/DDBJ whole genome shotgun (WGS) entry which is preliminary data.</text>
</comment>
<feature type="transmembrane region" description="Helical" evidence="6">
    <location>
        <begin position="290"/>
        <end position="313"/>
    </location>
</feature>
<dbReference type="PANTHER" id="PTHR30482:SF4">
    <property type="entry name" value="SLR1201 PROTEIN"/>
    <property type="match status" value="1"/>
</dbReference>
<dbReference type="GO" id="GO:0015658">
    <property type="term" value="F:branched-chain amino acid transmembrane transporter activity"/>
    <property type="evidence" value="ECO:0007669"/>
    <property type="project" value="InterPro"/>
</dbReference>
<proteinExistence type="predicted"/>
<dbReference type="InterPro" id="IPR017778">
    <property type="entry name" value="ABC_transptr_urea_perm_UrtC"/>
</dbReference>
<accession>A0A2S5TLZ2</accession>
<dbReference type="InterPro" id="IPR043428">
    <property type="entry name" value="LivM-like"/>
</dbReference>
<evidence type="ECO:0000256" key="4">
    <source>
        <dbReference type="ARBA" id="ARBA00022989"/>
    </source>
</evidence>
<feature type="transmembrane region" description="Helical" evidence="6">
    <location>
        <begin position="153"/>
        <end position="171"/>
    </location>
</feature>
<dbReference type="InterPro" id="IPR001851">
    <property type="entry name" value="ABC_transp_permease"/>
</dbReference>
<gene>
    <name evidence="7" type="primary">urtC</name>
    <name evidence="7" type="ORF">C3942_00045</name>
</gene>
<feature type="transmembrane region" description="Helical" evidence="6">
    <location>
        <begin position="34"/>
        <end position="53"/>
    </location>
</feature>
<keyword evidence="4 6" id="KW-1133">Transmembrane helix</keyword>
<feature type="transmembrane region" description="Helical" evidence="6">
    <location>
        <begin position="7"/>
        <end position="28"/>
    </location>
</feature>
<dbReference type="Proteomes" id="UP000238220">
    <property type="component" value="Unassembled WGS sequence"/>
</dbReference>
<evidence type="ECO:0000256" key="3">
    <source>
        <dbReference type="ARBA" id="ARBA00022692"/>
    </source>
</evidence>